<dbReference type="GO" id="GO:0005179">
    <property type="term" value="F:hormone activity"/>
    <property type="evidence" value="ECO:0007669"/>
    <property type="project" value="UniProtKB-KW"/>
</dbReference>
<feature type="domain" description="Corticotropin-releasing factor" evidence="9">
    <location>
        <begin position="65"/>
        <end position="101"/>
    </location>
</feature>
<comment type="subunit">
    <text evidence="3">Binds with high affinity to CRF receptors 2-alpha and 2-beta.</text>
</comment>
<evidence type="ECO:0000256" key="3">
    <source>
        <dbReference type="ARBA" id="ARBA00011328"/>
    </source>
</evidence>
<dbReference type="GO" id="GO:0007189">
    <property type="term" value="P:adenylate cyclase-activating G protein-coupled receptor signaling pathway"/>
    <property type="evidence" value="ECO:0007669"/>
    <property type="project" value="TreeGrafter"/>
</dbReference>
<proteinExistence type="inferred from homology"/>
<reference evidence="10" key="2">
    <citation type="submission" date="2025-08" db="UniProtKB">
        <authorList>
            <consortium name="Ensembl"/>
        </authorList>
    </citation>
    <scope>IDENTIFICATION</scope>
</reference>
<reference evidence="10 11" key="1">
    <citation type="submission" date="2019-11" db="EMBL/GenBank/DDBJ databases">
        <title>Strigops habroptila (kakapo) genome, bStrHab1, primary haplotype, v2.</title>
        <authorList>
            <person name="Jarvis E.D."/>
            <person name="Howard J."/>
            <person name="Rhie A."/>
            <person name="Phillippy A."/>
            <person name="Korlach J."/>
            <person name="Digby A."/>
            <person name="Iorns D."/>
            <person name="Eason D."/>
            <person name="Robertson B."/>
            <person name="Raemaekers T."/>
            <person name="Howe K."/>
            <person name="Lewin H."/>
            <person name="Damas J."/>
            <person name="Hastie A."/>
            <person name="Tracey A."/>
            <person name="Chow W."/>
            <person name="Fedrigo O."/>
        </authorList>
    </citation>
    <scope>NUCLEOTIDE SEQUENCE [LARGE SCALE GENOMIC DNA]</scope>
</reference>
<keyword evidence="6" id="KW-0732">Signal</keyword>
<comment type="function">
    <text evidence="7">Suppresses food intake, delays gastric emptying and decreases heat-induced edema. Might represent an endogenous ligand for maintaining homeostasis after stress.</text>
</comment>
<name>A0A672V6D8_STRHB</name>
<organism evidence="10 11">
    <name type="scientific">Strigops habroptila</name>
    <name type="common">Kakapo</name>
    <dbReference type="NCBI Taxonomy" id="2489341"/>
    <lineage>
        <taxon>Eukaryota</taxon>
        <taxon>Metazoa</taxon>
        <taxon>Chordata</taxon>
        <taxon>Craniata</taxon>
        <taxon>Vertebrata</taxon>
        <taxon>Euteleostomi</taxon>
        <taxon>Archelosauria</taxon>
        <taxon>Archosauria</taxon>
        <taxon>Dinosauria</taxon>
        <taxon>Saurischia</taxon>
        <taxon>Theropoda</taxon>
        <taxon>Coelurosauria</taxon>
        <taxon>Aves</taxon>
        <taxon>Neognathae</taxon>
        <taxon>Neoaves</taxon>
        <taxon>Telluraves</taxon>
        <taxon>Australaves</taxon>
        <taxon>Psittaciformes</taxon>
        <taxon>Psittacidae</taxon>
        <taxon>Strigops</taxon>
    </lineage>
</organism>
<keyword evidence="5" id="KW-0372">Hormone</keyword>
<dbReference type="GO" id="GO:0031669">
    <property type="term" value="P:cellular response to nutrient levels"/>
    <property type="evidence" value="ECO:0007669"/>
    <property type="project" value="TreeGrafter"/>
</dbReference>
<evidence type="ECO:0000313" key="11">
    <source>
        <dbReference type="Proteomes" id="UP000472266"/>
    </source>
</evidence>
<dbReference type="InterPro" id="IPR000187">
    <property type="entry name" value="CRF"/>
</dbReference>
<keyword evidence="4" id="KW-0964">Secreted</keyword>
<feature type="region of interest" description="Disordered" evidence="8">
    <location>
        <begin position="44"/>
        <end position="64"/>
    </location>
</feature>
<dbReference type="PANTHER" id="PTHR17575:SF1">
    <property type="entry name" value="UROCORTIN-3"/>
    <property type="match status" value="1"/>
</dbReference>
<evidence type="ECO:0000256" key="5">
    <source>
        <dbReference type="ARBA" id="ARBA00022702"/>
    </source>
</evidence>
<dbReference type="GO" id="GO:0051431">
    <property type="term" value="F:corticotropin-releasing hormone receptor 2 binding"/>
    <property type="evidence" value="ECO:0007669"/>
    <property type="project" value="InterPro"/>
</dbReference>
<dbReference type="GO" id="GO:0009755">
    <property type="term" value="P:hormone-mediated signaling pathway"/>
    <property type="evidence" value="ECO:0007669"/>
    <property type="project" value="TreeGrafter"/>
</dbReference>
<dbReference type="GO" id="GO:0007586">
    <property type="term" value="P:digestion"/>
    <property type="evidence" value="ECO:0007669"/>
    <property type="project" value="InterPro"/>
</dbReference>
<evidence type="ECO:0000256" key="1">
    <source>
        <dbReference type="ARBA" id="ARBA00004613"/>
    </source>
</evidence>
<dbReference type="GeneTree" id="ENSGT01030000235510"/>
<dbReference type="Proteomes" id="UP000472266">
    <property type="component" value="Chromosome 12"/>
</dbReference>
<evidence type="ECO:0000256" key="7">
    <source>
        <dbReference type="ARBA" id="ARBA00025160"/>
    </source>
</evidence>
<dbReference type="GO" id="GO:0005615">
    <property type="term" value="C:extracellular space"/>
    <property type="evidence" value="ECO:0007669"/>
    <property type="project" value="InterPro"/>
</dbReference>
<dbReference type="InterPro" id="IPR024270">
    <property type="entry name" value="Urocortin_II/III"/>
</dbReference>
<comment type="subcellular location">
    <subcellularLocation>
        <location evidence="1">Secreted</location>
    </subcellularLocation>
</comment>
<evidence type="ECO:0000256" key="8">
    <source>
        <dbReference type="SAM" id="MobiDB-lite"/>
    </source>
</evidence>
<dbReference type="AlphaFoldDB" id="A0A672V6D8"/>
<accession>A0A672V6D8</accession>
<evidence type="ECO:0000256" key="6">
    <source>
        <dbReference type="ARBA" id="ARBA00022729"/>
    </source>
</evidence>
<sequence length="105" mass="11504">MRTGLRKMLRLSTTQCSRPDWCPLPAPAGCFGLSGSWPSWRGASPWPMSPAAKRPAPGKRGRKVSLSLDVPTHVLNTLLELAREKELEAKAAANAELMAQLGRRR</sequence>
<reference evidence="10" key="3">
    <citation type="submission" date="2025-09" db="UniProtKB">
        <authorList>
            <consortium name="Ensembl"/>
        </authorList>
    </citation>
    <scope>IDENTIFICATION</scope>
</reference>
<dbReference type="Pfam" id="PF00473">
    <property type="entry name" value="CRF"/>
    <property type="match status" value="1"/>
</dbReference>
<protein>
    <recommendedName>
        <fullName evidence="9">Corticotropin-releasing factor domain-containing protein</fullName>
    </recommendedName>
</protein>
<evidence type="ECO:0000256" key="4">
    <source>
        <dbReference type="ARBA" id="ARBA00022525"/>
    </source>
</evidence>
<comment type="similarity">
    <text evidence="2">Belongs to the sauvagine/corticotropin-releasing factor/urotensin I family.</text>
</comment>
<evidence type="ECO:0000259" key="9">
    <source>
        <dbReference type="Pfam" id="PF00473"/>
    </source>
</evidence>
<dbReference type="PANTHER" id="PTHR17575">
    <property type="entry name" value="UROCORTIN-2 AND 3"/>
    <property type="match status" value="1"/>
</dbReference>
<evidence type="ECO:0000256" key="2">
    <source>
        <dbReference type="ARBA" id="ARBA00009287"/>
    </source>
</evidence>
<dbReference type="Ensembl" id="ENSSHBT00005026246.1">
    <property type="protein sequence ID" value="ENSSHBP00005022023.1"/>
    <property type="gene ID" value="ENSSHBG00005018599.1"/>
</dbReference>
<keyword evidence="11" id="KW-1185">Reference proteome</keyword>
<dbReference type="InParanoid" id="A0A672V6D8"/>
<evidence type="ECO:0000313" key="10">
    <source>
        <dbReference type="Ensembl" id="ENSSHBP00005022023.1"/>
    </source>
</evidence>